<dbReference type="Gene3D" id="2.20.110.10">
    <property type="entry name" value="Histone H3 K4-specific methyltransferase SET7/9 N-terminal domain"/>
    <property type="match status" value="1"/>
</dbReference>
<dbReference type="EMBL" id="FXAU01000007">
    <property type="protein sequence ID" value="SMG46196.1"/>
    <property type="molecule type" value="Genomic_DNA"/>
</dbReference>
<dbReference type="Proteomes" id="UP000192980">
    <property type="component" value="Unassembled WGS sequence"/>
</dbReference>
<proteinExistence type="predicted"/>
<dbReference type="InterPro" id="IPR011652">
    <property type="entry name" value="MORN_2"/>
</dbReference>
<dbReference type="SUPFAM" id="SSF82185">
    <property type="entry name" value="Histone H3 K4-specific methyltransferase SET7/9 N-terminal domain"/>
    <property type="match status" value="1"/>
</dbReference>
<dbReference type="OrthoDB" id="9812355at2"/>
<evidence type="ECO:0000313" key="1">
    <source>
        <dbReference type="EMBL" id="SMG46196.1"/>
    </source>
</evidence>
<accession>A0A1X7KXA4</accession>
<organism evidence="1 2">
    <name type="scientific">Sphingobacterium psychroaquaticum</name>
    <dbReference type="NCBI Taxonomy" id="561061"/>
    <lineage>
        <taxon>Bacteria</taxon>
        <taxon>Pseudomonadati</taxon>
        <taxon>Bacteroidota</taxon>
        <taxon>Sphingobacteriia</taxon>
        <taxon>Sphingobacteriales</taxon>
        <taxon>Sphingobacteriaceae</taxon>
        <taxon>Sphingobacterium</taxon>
    </lineage>
</organism>
<protein>
    <submittedName>
        <fullName evidence="1">MORN repeat variant</fullName>
    </submittedName>
</protein>
<dbReference type="RefSeq" id="WP_085473977.1">
    <property type="nucleotide sequence ID" value="NZ_CP038029.1"/>
</dbReference>
<dbReference type="Pfam" id="PF07661">
    <property type="entry name" value="MORN_2"/>
    <property type="match status" value="3"/>
</dbReference>
<sequence>MKSYIFYIFLFFALSATAQQEAKKEVFFENASNGLVRFHFDKHYYLVDKNCPFKSIERLSQFIVSKNVFHGEFKDFDPNGRLVLTGTYIEGIKEGNFKAYHPNGQLKWEMTFKDNFPIGDANYYYPDGKPMLTLNYSNGKYRIVSFWDSLGRQRVEQGNGNYEFKMPFDFYNEYGYPFYERRGKLKNGLPTGYWITNVMDEKNRRTLFTEETYDSNGRLTSAYNLFLDDDYTSPITWVPTEYFPIAESLTYKQCNFDDFSGFNAYLSAKLEEAFNSIPTPQAESDDFTYTIRLDKEGIPQMLKVEKELKDSKLNQYLEQVLKRIPFYFPSLDANGAPIEDKLTISGKMMLTTSGKLNFHSISIKREKQASAE</sequence>
<gene>
    <name evidence="1" type="ORF">SAMN05660862_3272</name>
</gene>
<reference evidence="1 2" key="1">
    <citation type="submission" date="2017-04" db="EMBL/GenBank/DDBJ databases">
        <authorList>
            <person name="Afonso C.L."/>
            <person name="Miller P.J."/>
            <person name="Scott M.A."/>
            <person name="Spackman E."/>
            <person name="Goraichik I."/>
            <person name="Dimitrov K.M."/>
            <person name="Suarez D.L."/>
            <person name="Swayne D.E."/>
        </authorList>
    </citation>
    <scope>NUCLEOTIDE SEQUENCE [LARGE SCALE GENOMIC DNA]</scope>
    <source>
        <strain evidence="1 2">DSM 22418</strain>
    </source>
</reference>
<keyword evidence="2" id="KW-1185">Reference proteome</keyword>
<dbReference type="AlphaFoldDB" id="A0A1X7KXA4"/>
<name>A0A1X7KXA4_9SPHI</name>
<evidence type="ECO:0000313" key="2">
    <source>
        <dbReference type="Proteomes" id="UP000192980"/>
    </source>
</evidence>
<dbReference type="STRING" id="561061.SAMN05660862_3272"/>